<evidence type="ECO:0000256" key="5">
    <source>
        <dbReference type="ARBA" id="ARBA00022692"/>
    </source>
</evidence>
<dbReference type="NCBIfam" id="TIGR00835">
    <property type="entry name" value="agcS"/>
    <property type="match status" value="1"/>
</dbReference>
<keyword evidence="3 8" id="KW-0813">Transport</keyword>
<feature type="transmembrane region" description="Helical" evidence="8">
    <location>
        <begin position="31"/>
        <end position="57"/>
    </location>
</feature>
<dbReference type="InterPro" id="IPR001463">
    <property type="entry name" value="Na/Ala_symport"/>
</dbReference>
<proteinExistence type="inferred from homology"/>
<evidence type="ECO:0000256" key="6">
    <source>
        <dbReference type="ARBA" id="ARBA00022989"/>
    </source>
</evidence>
<feature type="transmembrane region" description="Helical" evidence="8">
    <location>
        <begin position="384"/>
        <end position="408"/>
    </location>
</feature>
<feature type="transmembrane region" description="Helical" evidence="8">
    <location>
        <begin position="333"/>
        <end position="355"/>
    </location>
</feature>
<dbReference type="AlphaFoldDB" id="A0A1Q6RB14"/>
<dbReference type="PANTHER" id="PTHR30330:SF1">
    <property type="entry name" value="AMINO-ACID CARRIER PROTEIN ALST"/>
    <property type="match status" value="1"/>
</dbReference>
<evidence type="ECO:0000256" key="7">
    <source>
        <dbReference type="ARBA" id="ARBA00023136"/>
    </source>
</evidence>
<keyword evidence="6 8" id="KW-1133">Transmembrane helix</keyword>
<feature type="transmembrane region" description="Helical" evidence="8">
    <location>
        <begin position="459"/>
        <end position="480"/>
    </location>
</feature>
<gene>
    <name evidence="9" type="ORF">BHW43_01100</name>
</gene>
<keyword evidence="5 8" id="KW-0812">Transmembrane</keyword>
<evidence type="ECO:0000256" key="1">
    <source>
        <dbReference type="ARBA" id="ARBA00004651"/>
    </source>
</evidence>
<dbReference type="EMBL" id="MNTG01000001">
    <property type="protein sequence ID" value="OLA39510.1"/>
    <property type="molecule type" value="Genomic_DNA"/>
</dbReference>
<feature type="transmembrane region" description="Helical" evidence="8">
    <location>
        <begin position="243"/>
        <end position="263"/>
    </location>
</feature>
<dbReference type="GO" id="GO:0005283">
    <property type="term" value="F:amino acid:sodium symporter activity"/>
    <property type="evidence" value="ECO:0007669"/>
    <property type="project" value="InterPro"/>
</dbReference>
<accession>A0A1Q6RB14</accession>
<protein>
    <submittedName>
        <fullName evidence="9">Sodium:alanine symporter</fullName>
    </submittedName>
</protein>
<keyword evidence="4 8" id="KW-1003">Cell membrane</keyword>
<evidence type="ECO:0000256" key="8">
    <source>
        <dbReference type="RuleBase" id="RU363064"/>
    </source>
</evidence>
<dbReference type="PANTHER" id="PTHR30330">
    <property type="entry name" value="AGSS FAMILY TRANSPORTER, SODIUM-ALANINE"/>
    <property type="match status" value="1"/>
</dbReference>
<dbReference type="Proteomes" id="UP000186777">
    <property type="component" value="Unassembled WGS sequence"/>
</dbReference>
<organism evidence="9 10">
    <name type="scientific">Phascolarctobacterium succinatutens</name>
    <dbReference type="NCBI Taxonomy" id="626940"/>
    <lineage>
        <taxon>Bacteria</taxon>
        <taxon>Bacillati</taxon>
        <taxon>Bacillota</taxon>
        <taxon>Negativicutes</taxon>
        <taxon>Acidaminococcales</taxon>
        <taxon>Acidaminococcaceae</taxon>
        <taxon>Phascolarctobacterium</taxon>
    </lineage>
</organism>
<feature type="transmembrane region" description="Helical" evidence="8">
    <location>
        <begin position="428"/>
        <end position="447"/>
    </location>
</feature>
<evidence type="ECO:0000313" key="9">
    <source>
        <dbReference type="EMBL" id="OLA39510.1"/>
    </source>
</evidence>
<evidence type="ECO:0000256" key="3">
    <source>
        <dbReference type="ARBA" id="ARBA00022448"/>
    </source>
</evidence>
<evidence type="ECO:0000256" key="2">
    <source>
        <dbReference type="ARBA" id="ARBA00009261"/>
    </source>
</evidence>
<dbReference type="Gene3D" id="1.20.1740.10">
    <property type="entry name" value="Amino acid/polyamine transporter I"/>
    <property type="match status" value="1"/>
</dbReference>
<comment type="caution">
    <text evidence="8">Lacks conserved residue(s) required for the propagation of feature annotation.</text>
</comment>
<dbReference type="PRINTS" id="PR00175">
    <property type="entry name" value="NAALASMPORT"/>
</dbReference>
<comment type="subcellular location">
    <subcellularLocation>
        <location evidence="1 8">Cell membrane</location>
        <topology evidence="1 8">Multi-pass membrane protein</topology>
    </subcellularLocation>
</comment>
<feature type="transmembrane region" description="Helical" evidence="8">
    <location>
        <begin position="213"/>
        <end position="231"/>
    </location>
</feature>
<evidence type="ECO:0000313" key="10">
    <source>
        <dbReference type="Proteomes" id="UP000186777"/>
    </source>
</evidence>
<reference evidence="9 10" key="1">
    <citation type="journal article" date="2016" name="Nat. Biotechnol.">
        <title>Measurement of bacterial replication rates in microbial communities.</title>
        <authorList>
            <person name="Brown C.T."/>
            <person name="Olm M.R."/>
            <person name="Thomas B.C."/>
            <person name="Banfield J.F."/>
        </authorList>
    </citation>
    <scope>NUCLEOTIDE SEQUENCE [LARGE SCALE GENOMIC DNA]</scope>
    <source>
        <strain evidence="9">46_33</strain>
    </source>
</reference>
<keyword evidence="7 8" id="KW-0472">Membrane</keyword>
<dbReference type="Pfam" id="PF01235">
    <property type="entry name" value="Na_Ala_symp"/>
    <property type="match status" value="1"/>
</dbReference>
<dbReference type="PROSITE" id="PS00873">
    <property type="entry name" value="NA_ALANINE_SYMP"/>
    <property type="match status" value="1"/>
</dbReference>
<comment type="caution">
    <text evidence="9">The sequence shown here is derived from an EMBL/GenBank/DDBJ whole genome shotgun (WGS) entry which is preliminary data.</text>
</comment>
<dbReference type="GO" id="GO:0005886">
    <property type="term" value="C:plasma membrane"/>
    <property type="evidence" value="ECO:0007669"/>
    <property type="project" value="UniProtKB-SubCell"/>
</dbReference>
<name>A0A1Q6RB14_9FIRM</name>
<sequence>MQALFDAVNAICAKIQIVSNWFWDFPCNLDWYGSIPILGNFSLAIILLVGTGIYFTFRMHFVQVHNFIFAVKVLMQRNHTRNGISSLTAFLLSTAMRVGPGNILGVTGAISIGGPGALFWMWVSAFFGMATSFAESTLSQIFKEKRDNEYVGGLPFYARKLLNDSAAAGVALSMLYIVYALLCFPAQGFNTISAVGAIASKISGVNIPTNSSLYWISFAVLIVITAVISFGGIKKVTKVTDRIVPVMAVIYVLTVIALTVGNIDRIPLFFSSVFTQAFAPDAVFGGAFGLALSQGIKRGLMSNEAGQGTITMPAAAAEVAHPCEQGCVQALGVFLDTIVICTLTGFVVIMGSMWLTADANAWFELGKLDKFLASCGALTGANNMLYSVVTLLVSVCFGLFAFTCLLGFMSFTEMCANRISSKASFINAIRVLCLIVISFGVITNIAGMDLGALWELSDFANILMVYCNLPLQYIGFKYVLRAWKHFEKNDGTPFTSEIAGLQLPVWDALAKEHKNEYHH</sequence>
<comment type="similarity">
    <text evidence="2 8">Belongs to the alanine or glycine:cation symporter (AGCS) (TC 2.A.25) family.</text>
</comment>
<dbReference type="RefSeq" id="WP_303679172.1">
    <property type="nucleotide sequence ID" value="NZ_DBEZXK010000136.1"/>
</dbReference>
<keyword evidence="8" id="KW-0769">Symport</keyword>
<evidence type="ECO:0000256" key="4">
    <source>
        <dbReference type="ARBA" id="ARBA00022475"/>
    </source>
</evidence>